<reference evidence="2" key="1">
    <citation type="submission" date="2022-11" db="UniProtKB">
        <authorList>
            <consortium name="WormBaseParasite"/>
        </authorList>
    </citation>
    <scope>IDENTIFICATION</scope>
</reference>
<evidence type="ECO:0000313" key="1">
    <source>
        <dbReference type="Proteomes" id="UP000887579"/>
    </source>
</evidence>
<dbReference type="WBParaSite" id="ES5_v2.g14077.t1">
    <property type="protein sequence ID" value="ES5_v2.g14077.t1"/>
    <property type="gene ID" value="ES5_v2.g14077"/>
</dbReference>
<dbReference type="Proteomes" id="UP000887579">
    <property type="component" value="Unplaced"/>
</dbReference>
<sequence length="336" mass="39275">MKSFRNLFRSKKDEKDKECTTNICAQRTEQISATRLPPAIKQATTYQKPRQFLDDMNLFNPSAAYHGEIRPATRRPLRSCPGDVNLNPRNCATLSDSDDDEDFPFKHEKRRFKAPKSHYGGGGERKAYTTTRTKFEAKETSEYGSEDHSPISNALKFAYENDSYFQKYRKYKKQAIYFYDQTKKLQSRIHELEYQLKESNQRKVNLNQQVENLKKQLQNSQNYNYPHHHQYHPTYYHHHQQQQFAPPPLSSFPPLPPPPPISFSTAPTISMENDDIKNFRHLDTDSKPLSPASFSSTSFTNFGNFKPDKKNDRNNSHSFFGDQENLIPKHSFNDNF</sequence>
<name>A0AC34FA80_9BILA</name>
<accession>A0AC34FA80</accession>
<organism evidence="1 2">
    <name type="scientific">Panagrolaimus sp. ES5</name>
    <dbReference type="NCBI Taxonomy" id="591445"/>
    <lineage>
        <taxon>Eukaryota</taxon>
        <taxon>Metazoa</taxon>
        <taxon>Ecdysozoa</taxon>
        <taxon>Nematoda</taxon>
        <taxon>Chromadorea</taxon>
        <taxon>Rhabditida</taxon>
        <taxon>Tylenchina</taxon>
        <taxon>Panagrolaimomorpha</taxon>
        <taxon>Panagrolaimoidea</taxon>
        <taxon>Panagrolaimidae</taxon>
        <taxon>Panagrolaimus</taxon>
    </lineage>
</organism>
<evidence type="ECO:0000313" key="2">
    <source>
        <dbReference type="WBParaSite" id="ES5_v2.g14077.t1"/>
    </source>
</evidence>
<proteinExistence type="predicted"/>
<protein>
    <submittedName>
        <fullName evidence="2">Uncharacterized protein</fullName>
    </submittedName>
</protein>